<dbReference type="Pfam" id="PF01613">
    <property type="entry name" value="Flavin_Reduct"/>
    <property type="match status" value="1"/>
</dbReference>
<name>A0A370X0W2_9GAMM</name>
<proteinExistence type="predicted"/>
<protein>
    <recommendedName>
        <fullName evidence="1">Flavin reductase like domain-containing protein</fullName>
    </recommendedName>
</protein>
<dbReference type="InterPro" id="IPR012349">
    <property type="entry name" value="Split_barrel_FMN-bd"/>
</dbReference>
<reference evidence="2 3" key="1">
    <citation type="submission" date="2018-07" db="EMBL/GenBank/DDBJ databases">
        <title>Dyella monticola sp. nov. and Dyella psychrodurans sp. nov. isolated from monsoon evergreen broad-leaved forest soil of Dinghu Mountain, China.</title>
        <authorList>
            <person name="Gao Z."/>
            <person name="Qiu L."/>
        </authorList>
    </citation>
    <scope>NUCLEOTIDE SEQUENCE [LARGE SCALE GENOMIC DNA]</scope>
    <source>
        <strain evidence="2 3">4MSK11</strain>
    </source>
</reference>
<dbReference type="AlphaFoldDB" id="A0A370X0W2"/>
<dbReference type="EMBL" id="QRBF01000006">
    <property type="protein sequence ID" value="RDS81986.1"/>
    <property type="molecule type" value="Genomic_DNA"/>
</dbReference>
<evidence type="ECO:0000313" key="3">
    <source>
        <dbReference type="Proteomes" id="UP000255334"/>
    </source>
</evidence>
<evidence type="ECO:0000313" key="2">
    <source>
        <dbReference type="EMBL" id="RDS81986.1"/>
    </source>
</evidence>
<sequence>MWKDWIRPFVRPLPQWSTVAIAPPSQAVTATLRWDGKLVDVTADHTVAALKPLVIATSVDAGPHPVLEYYDSATGRWLGILHLVRMAPVVTENTSLALYHVAAGEHRCLGWPRRPWNAWLQNRLMLKHQAPHHLAMEPAAVQQLMIAYLCPRPVVLVSVGTPGHQNIFPMDLIGPLERSGYFSLALRSTNVSQPIMRDVRRVALSNVPAAMKATVYKLSEHHKQPLPDWNALPFPVRPSREFGVPAVAGALSIQELSIVHSQEIGSHTFFLCRVMSDEQLVKGEQLHHTPGFYQAYRRRWGMPFAEV</sequence>
<keyword evidence="3" id="KW-1185">Reference proteome</keyword>
<dbReference type="OrthoDB" id="5940554at2"/>
<organism evidence="2 3">
    <name type="scientific">Dyella psychrodurans</name>
    <dbReference type="NCBI Taxonomy" id="1927960"/>
    <lineage>
        <taxon>Bacteria</taxon>
        <taxon>Pseudomonadati</taxon>
        <taxon>Pseudomonadota</taxon>
        <taxon>Gammaproteobacteria</taxon>
        <taxon>Lysobacterales</taxon>
        <taxon>Rhodanobacteraceae</taxon>
        <taxon>Dyella</taxon>
    </lineage>
</organism>
<evidence type="ECO:0000259" key="1">
    <source>
        <dbReference type="Pfam" id="PF01613"/>
    </source>
</evidence>
<feature type="domain" description="Flavin reductase like" evidence="1">
    <location>
        <begin position="150"/>
        <end position="276"/>
    </location>
</feature>
<gene>
    <name evidence="2" type="ORF">DWU99_16365</name>
</gene>
<dbReference type="Proteomes" id="UP000255334">
    <property type="component" value="Unassembled WGS sequence"/>
</dbReference>
<dbReference type="Gene3D" id="2.30.110.10">
    <property type="entry name" value="Electron Transport, Fmn-binding Protein, Chain A"/>
    <property type="match status" value="1"/>
</dbReference>
<accession>A0A370X0W2</accession>
<dbReference type="GO" id="GO:0016646">
    <property type="term" value="F:oxidoreductase activity, acting on the CH-NH group of donors, NAD or NADP as acceptor"/>
    <property type="evidence" value="ECO:0007669"/>
    <property type="project" value="UniProtKB-ARBA"/>
</dbReference>
<dbReference type="SUPFAM" id="SSF50475">
    <property type="entry name" value="FMN-binding split barrel"/>
    <property type="match status" value="1"/>
</dbReference>
<comment type="caution">
    <text evidence="2">The sequence shown here is derived from an EMBL/GenBank/DDBJ whole genome shotgun (WGS) entry which is preliminary data.</text>
</comment>
<dbReference type="InterPro" id="IPR002563">
    <property type="entry name" value="Flavin_Rdtase-like_dom"/>
</dbReference>
<dbReference type="GO" id="GO:0010181">
    <property type="term" value="F:FMN binding"/>
    <property type="evidence" value="ECO:0007669"/>
    <property type="project" value="InterPro"/>
</dbReference>